<dbReference type="AlphaFoldDB" id="A0A847D078"/>
<sequence>MILVLQIIGIFLGSFILIFFENILLGLFNFNFFIVLFLLFSKRTSIKLFLPLTILLSVILDVVLHNILGTTLLLLLLPSILLYILSFFSQIEEGLSLYITSFLAALLFYISKCLLTPFLLTNTWGYCDGKTFAGIVFKALMTTAFIWLGELLIAKFRDGGNSNQIRLK</sequence>
<feature type="transmembrane region" description="Helical" evidence="1">
    <location>
        <begin position="70"/>
        <end position="88"/>
    </location>
</feature>
<evidence type="ECO:0000313" key="2">
    <source>
        <dbReference type="EMBL" id="NLD25071.1"/>
    </source>
</evidence>
<protein>
    <recommendedName>
        <fullName evidence="4">Rod shape-determining protein MreD</fullName>
    </recommendedName>
</protein>
<evidence type="ECO:0008006" key="4">
    <source>
        <dbReference type="Google" id="ProtNLM"/>
    </source>
</evidence>
<dbReference type="EMBL" id="JAAZBX010000001">
    <property type="protein sequence ID" value="NLD25071.1"/>
    <property type="molecule type" value="Genomic_DNA"/>
</dbReference>
<gene>
    <name evidence="2" type="ORF">GX656_00310</name>
</gene>
<proteinExistence type="predicted"/>
<organism evidence="2 3">
    <name type="scientific">Candidatus Dojkabacteria bacterium</name>
    <dbReference type="NCBI Taxonomy" id="2099670"/>
    <lineage>
        <taxon>Bacteria</taxon>
        <taxon>Candidatus Dojkabacteria</taxon>
    </lineage>
</organism>
<accession>A0A847D078</accession>
<keyword evidence="1" id="KW-0472">Membrane</keyword>
<dbReference type="Proteomes" id="UP000545876">
    <property type="component" value="Unassembled WGS sequence"/>
</dbReference>
<feature type="transmembrane region" description="Helical" evidence="1">
    <location>
        <begin position="6"/>
        <end position="39"/>
    </location>
</feature>
<feature type="transmembrane region" description="Helical" evidence="1">
    <location>
        <begin position="132"/>
        <end position="153"/>
    </location>
</feature>
<reference evidence="2 3" key="1">
    <citation type="journal article" date="2020" name="Biotechnol. Biofuels">
        <title>New insights from the biogas microbiome by comprehensive genome-resolved metagenomics of nearly 1600 species originating from multiple anaerobic digesters.</title>
        <authorList>
            <person name="Campanaro S."/>
            <person name="Treu L."/>
            <person name="Rodriguez-R L.M."/>
            <person name="Kovalovszki A."/>
            <person name="Ziels R.M."/>
            <person name="Maus I."/>
            <person name="Zhu X."/>
            <person name="Kougias P.G."/>
            <person name="Basile A."/>
            <person name="Luo G."/>
            <person name="Schluter A."/>
            <person name="Konstantinidis K.T."/>
            <person name="Angelidaki I."/>
        </authorList>
    </citation>
    <scope>NUCLEOTIDE SEQUENCE [LARGE SCALE GENOMIC DNA]</scope>
    <source>
        <strain evidence="2">AS06rmzACSIP_65</strain>
    </source>
</reference>
<comment type="caution">
    <text evidence="2">The sequence shown here is derived from an EMBL/GenBank/DDBJ whole genome shotgun (WGS) entry which is preliminary data.</text>
</comment>
<evidence type="ECO:0000313" key="3">
    <source>
        <dbReference type="Proteomes" id="UP000545876"/>
    </source>
</evidence>
<evidence type="ECO:0000256" key="1">
    <source>
        <dbReference type="SAM" id="Phobius"/>
    </source>
</evidence>
<name>A0A847D078_9BACT</name>
<keyword evidence="1" id="KW-0812">Transmembrane</keyword>
<keyword evidence="1" id="KW-1133">Transmembrane helix</keyword>
<feature type="transmembrane region" description="Helical" evidence="1">
    <location>
        <begin position="95"/>
        <end position="120"/>
    </location>
</feature>
<feature type="transmembrane region" description="Helical" evidence="1">
    <location>
        <begin position="46"/>
        <end position="64"/>
    </location>
</feature>